<keyword evidence="1" id="KW-0732">Signal</keyword>
<evidence type="ECO:0008006" key="4">
    <source>
        <dbReference type="Google" id="ProtNLM"/>
    </source>
</evidence>
<organism evidence="2 3">
    <name type="scientific">Mesorhizobium denitrificans</name>
    <dbReference type="NCBI Taxonomy" id="2294114"/>
    <lineage>
        <taxon>Bacteria</taxon>
        <taxon>Pseudomonadati</taxon>
        <taxon>Pseudomonadota</taxon>
        <taxon>Alphaproteobacteria</taxon>
        <taxon>Hyphomicrobiales</taxon>
        <taxon>Phyllobacteriaceae</taxon>
        <taxon>Mesorhizobium</taxon>
    </lineage>
</organism>
<dbReference type="RefSeq" id="WP_116624669.1">
    <property type="nucleotide sequence ID" value="NZ_QURN01000011.1"/>
</dbReference>
<reference evidence="3" key="1">
    <citation type="submission" date="2018-08" db="EMBL/GenBank/DDBJ databases">
        <authorList>
            <person name="Im W.T."/>
        </authorList>
    </citation>
    <scope>NUCLEOTIDE SEQUENCE [LARGE SCALE GENOMIC DNA]</scope>
    <source>
        <strain evidence="3">LA-28</strain>
    </source>
</reference>
<evidence type="ECO:0000313" key="3">
    <source>
        <dbReference type="Proteomes" id="UP000262379"/>
    </source>
</evidence>
<evidence type="ECO:0000256" key="1">
    <source>
        <dbReference type="SAM" id="SignalP"/>
    </source>
</evidence>
<accession>A0A371XC17</accession>
<dbReference type="AlphaFoldDB" id="A0A371XC17"/>
<keyword evidence="3" id="KW-1185">Reference proteome</keyword>
<name>A0A371XC17_9HYPH</name>
<feature type="chain" id="PRO_5016843902" description="Rap1a immunity protein domain-containing protein" evidence="1">
    <location>
        <begin position="28"/>
        <end position="118"/>
    </location>
</feature>
<proteinExistence type="predicted"/>
<feature type="signal peptide" evidence="1">
    <location>
        <begin position="1"/>
        <end position="27"/>
    </location>
</feature>
<sequence length="118" mass="12453">MFSKMSASIAVLGAALGFCLSPVSAHAAADYPTTAVADYVYACMKSNGETREALERCSCSIDVVASIVPYDDYVAAETFRRMALTTGEAAGLFRESPPAKAAGAELKRAQAEAEIRCF</sequence>
<dbReference type="EMBL" id="QURN01000011">
    <property type="protein sequence ID" value="RFC66778.1"/>
    <property type="molecule type" value="Genomic_DNA"/>
</dbReference>
<comment type="caution">
    <text evidence="2">The sequence shown here is derived from an EMBL/GenBank/DDBJ whole genome shotgun (WGS) entry which is preliminary data.</text>
</comment>
<evidence type="ECO:0000313" key="2">
    <source>
        <dbReference type="EMBL" id="RFC66778.1"/>
    </source>
</evidence>
<protein>
    <recommendedName>
        <fullName evidence="4">Rap1a immunity protein domain-containing protein</fullName>
    </recommendedName>
</protein>
<gene>
    <name evidence="2" type="ORF">DY251_14690</name>
</gene>
<dbReference type="Proteomes" id="UP000262379">
    <property type="component" value="Unassembled WGS sequence"/>
</dbReference>